<evidence type="ECO:0000313" key="10">
    <source>
        <dbReference type="EMBL" id="OGC51673.1"/>
    </source>
</evidence>
<keyword evidence="5" id="KW-0448">Lipopolysaccharide biosynthesis</keyword>
<dbReference type="SUPFAM" id="SSF53448">
    <property type="entry name" value="Nucleotide-diphospho-sugar transferases"/>
    <property type="match status" value="1"/>
</dbReference>
<keyword evidence="4 8" id="KW-0812">Transmembrane</keyword>
<dbReference type="CDD" id="cd04187">
    <property type="entry name" value="DPM1_like_bac"/>
    <property type="match status" value="1"/>
</dbReference>
<dbReference type="InterPro" id="IPR050256">
    <property type="entry name" value="Glycosyltransferase_2"/>
</dbReference>
<keyword evidence="1" id="KW-1003">Cell membrane</keyword>
<evidence type="ECO:0000256" key="2">
    <source>
        <dbReference type="ARBA" id="ARBA00022676"/>
    </source>
</evidence>
<feature type="transmembrane region" description="Helical" evidence="8">
    <location>
        <begin position="247"/>
        <end position="269"/>
    </location>
</feature>
<evidence type="ECO:0000256" key="8">
    <source>
        <dbReference type="SAM" id="Phobius"/>
    </source>
</evidence>
<protein>
    <recommendedName>
        <fullName evidence="9">Glycosyltransferase 2-like domain-containing protein</fullName>
    </recommendedName>
</protein>
<dbReference type="AlphaFoldDB" id="A0A1F4V550"/>
<feature type="transmembrane region" description="Helical" evidence="8">
    <location>
        <begin position="281"/>
        <end position="307"/>
    </location>
</feature>
<keyword evidence="3" id="KW-0808">Transferase</keyword>
<evidence type="ECO:0000313" key="11">
    <source>
        <dbReference type="Proteomes" id="UP000178771"/>
    </source>
</evidence>
<evidence type="ECO:0000256" key="7">
    <source>
        <dbReference type="ARBA" id="ARBA00023136"/>
    </source>
</evidence>
<accession>A0A1F4V550</accession>
<evidence type="ECO:0000256" key="1">
    <source>
        <dbReference type="ARBA" id="ARBA00022475"/>
    </source>
</evidence>
<name>A0A1F4V550_UNCKA</name>
<dbReference type="InterPro" id="IPR001173">
    <property type="entry name" value="Glyco_trans_2-like"/>
</dbReference>
<dbReference type="STRING" id="1802624.A2982_03305"/>
<gene>
    <name evidence="10" type="ORF">A2982_03305</name>
</gene>
<evidence type="ECO:0000256" key="6">
    <source>
        <dbReference type="ARBA" id="ARBA00022989"/>
    </source>
</evidence>
<dbReference type="Gene3D" id="3.90.550.10">
    <property type="entry name" value="Spore Coat Polysaccharide Biosynthesis Protein SpsA, Chain A"/>
    <property type="match status" value="1"/>
</dbReference>
<keyword evidence="7 8" id="KW-0472">Membrane</keyword>
<sequence>MDEIKVSIVIPCYNEEKNIERFTDELFPELDKLGMSYEVIAVDDGSTKDKTWDVMKKLARVNEKFVALKHSRNYGMGAAYQSAFDAIKGEYIITFSSDLEIPAKYIKEVIKKLEEGNDFVNTYRTGRWKESVKGSLVRRIPSDIANNLIEKISGVKVKDTGSGLKGFKRFIVENMKIYGDMHRFLPAYSSLYTKNVVEIPVEYKERTYGTPAYGSLKRTFSVFLDLLTMKFMLSFATKPFSMMPGRIFGTSGLAALFFGGLLTAYMVFLKIVFGQSIGDRPLFIGGLVLVLFGIQLVMTGLLGELMMRIYFESSGRRPYIVSDKVN</sequence>
<dbReference type="GO" id="GO:0005886">
    <property type="term" value="C:plasma membrane"/>
    <property type="evidence" value="ECO:0007669"/>
    <property type="project" value="TreeGrafter"/>
</dbReference>
<keyword evidence="6 8" id="KW-1133">Transmembrane helix</keyword>
<dbReference type="Proteomes" id="UP000178771">
    <property type="component" value="Unassembled WGS sequence"/>
</dbReference>
<evidence type="ECO:0000256" key="4">
    <source>
        <dbReference type="ARBA" id="ARBA00022692"/>
    </source>
</evidence>
<dbReference type="GO" id="GO:0009103">
    <property type="term" value="P:lipopolysaccharide biosynthetic process"/>
    <property type="evidence" value="ECO:0007669"/>
    <property type="project" value="UniProtKB-KW"/>
</dbReference>
<dbReference type="Pfam" id="PF00535">
    <property type="entry name" value="Glycos_transf_2"/>
    <property type="match status" value="1"/>
</dbReference>
<reference evidence="10 11" key="1">
    <citation type="journal article" date="2016" name="Nat. Commun.">
        <title>Thousands of microbial genomes shed light on interconnected biogeochemical processes in an aquifer system.</title>
        <authorList>
            <person name="Anantharaman K."/>
            <person name="Brown C.T."/>
            <person name="Hug L.A."/>
            <person name="Sharon I."/>
            <person name="Castelle C.J."/>
            <person name="Probst A.J."/>
            <person name="Thomas B.C."/>
            <person name="Singh A."/>
            <person name="Wilkins M.J."/>
            <person name="Karaoz U."/>
            <person name="Brodie E.L."/>
            <person name="Williams K.H."/>
            <person name="Hubbard S.S."/>
            <person name="Banfield J.F."/>
        </authorList>
    </citation>
    <scope>NUCLEOTIDE SEQUENCE [LARGE SCALE GENOMIC DNA]</scope>
</reference>
<dbReference type="PANTHER" id="PTHR48090">
    <property type="entry name" value="UNDECAPRENYL-PHOSPHATE 4-DEOXY-4-FORMAMIDO-L-ARABINOSE TRANSFERASE-RELATED"/>
    <property type="match status" value="1"/>
</dbReference>
<keyword evidence="2" id="KW-0328">Glycosyltransferase</keyword>
<evidence type="ECO:0000256" key="5">
    <source>
        <dbReference type="ARBA" id="ARBA00022985"/>
    </source>
</evidence>
<comment type="caution">
    <text evidence="10">The sequence shown here is derived from an EMBL/GenBank/DDBJ whole genome shotgun (WGS) entry which is preliminary data.</text>
</comment>
<dbReference type="InterPro" id="IPR029044">
    <property type="entry name" value="Nucleotide-diphossugar_trans"/>
</dbReference>
<dbReference type="PANTHER" id="PTHR48090:SF3">
    <property type="entry name" value="UNDECAPRENYL-PHOSPHATE 4-DEOXY-4-FORMAMIDO-L-ARABINOSE TRANSFERASE"/>
    <property type="match status" value="1"/>
</dbReference>
<evidence type="ECO:0000256" key="3">
    <source>
        <dbReference type="ARBA" id="ARBA00022679"/>
    </source>
</evidence>
<dbReference type="GO" id="GO:0016757">
    <property type="term" value="F:glycosyltransferase activity"/>
    <property type="evidence" value="ECO:0007669"/>
    <property type="project" value="UniProtKB-KW"/>
</dbReference>
<dbReference type="EMBL" id="MEVH01000015">
    <property type="protein sequence ID" value="OGC51673.1"/>
    <property type="molecule type" value="Genomic_DNA"/>
</dbReference>
<proteinExistence type="predicted"/>
<feature type="domain" description="Glycosyltransferase 2-like" evidence="9">
    <location>
        <begin position="7"/>
        <end position="172"/>
    </location>
</feature>
<organism evidence="10 11">
    <name type="scientific">candidate division WWE3 bacterium RIFCSPLOWO2_01_FULL_39_13</name>
    <dbReference type="NCBI Taxonomy" id="1802624"/>
    <lineage>
        <taxon>Bacteria</taxon>
        <taxon>Katanobacteria</taxon>
    </lineage>
</organism>
<evidence type="ECO:0000259" key="9">
    <source>
        <dbReference type="Pfam" id="PF00535"/>
    </source>
</evidence>